<sequence length="175" mass="20086">NTIKQVSIFNPSEVYKKVQDLKILPSNADLKAFGDETKSVVFFCGFPEHAMLCEILKVASPDPKHAHLWKVLVYNSGEGLQYHPGYIVGPEEKYSPVVIYEGPPILINENWIDAALNLEKYENVSANFYPRLLSDFDRSKVTYDGFINRKRNGTCSFSSYHAYFTFKLEDKNYNK</sequence>
<evidence type="ECO:0000313" key="2">
    <source>
        <dbReference type="Proteomes" id="UP000029725"/>
    </source>
</evidence>
<dbReference type="AlphaFoldDB" id="A0A098VNW9"/>
<dbReference type="GeneID" id="25260385"/>
<dbReference type="RefSeq" id="XP_013237179.1">
    <property type="nucleotide sequence ID" value="XM_013381725.1"/>
</dbReference>
<dbReference type="Proteomes" id="UP000029725">
    <property type="component" value="Unassembled WGS sequence"/>
</dbReference>
<accession>A0A098VNW9</accession>
<gene>
    <name evidence="1" type="ORF">DI09_592p10</name>
</gene>
<keyword evidence="2" id="KW-1185">Reference proteome</keyword>
<comment type="caution">
    <text evidence="1">The sequence shown here is derived from an EMBL/GenBank/DDBJ whole genome shotgun (WGS) entry which is preliminary data.</text>
</comment>
<feature type="non-terminal residue" evidence="1">
    <location>
        <position position="1"/>
    </location>
</feature>
<feature type="non-terminal residue" evidence="1">
    <location>
        <position position="175"/>
    </location>
</feature>
<proteinExistence type="predicted"/>
<evidence type="ECO:0000313" key="1">
    <source>
        <dbReference type="EMBL" id="KGG50743.1"/>
    </source>
</evidence>
<dbReference type="EMBL" id="JMKJ01000541">
    <property type="protein sequence ID" value="KGG50743.1"/>
    <property type="molecule type" value="Genomic_DNA"/>
</dbReference>
<dbReference type="VEuPathDB" id="MicrosporidiaDB:DI09_592p10"/>
<reference evidence="1 2" key="1">
    <citation type="submission" date="2014-04" db="EMBL/GenBank/DDBJ databases">
        <title>A new species of microsporidia sheds light on the evolution of extreme parasitism.</title>
        <authorList>
            <person name="Haag K.L."/>
            <person name="James T.Y."/>
            <person name="Larsson R."/>
            <person name="Schaer T.M."/>
            <person name="Refardt D."/>
            <person name="Pombert J.-F."/>
            <person name="Ebert D."/>
        </authorList>
    </citation>
    <scope>NUCLEOTIDE SEQUENCE [LARGE SCALE GENOMIC DNA]</scope>
    <source>
        <strain evidence="1 2">UGP3</strain>
        <tissue evidence="1">Spores</tissue>
    </source>
</reference>
<name>A0A098VNW9_9MICR</name>
<organism evidence="1 2">
    <name type="scientific">Mitosporidium daphniae</name>
    <dbReference type="NCBI Taxonomy" id="1485682"/>
    <lineage>
        <taxon>Eukaryota</taxon>
        <taxon>Fungi</taxon>
        <taxon>Fungi incertae sedis</taxon>
        <taxon>Microsporidia</taxon>
        <taxon>Mitosporidium</taxon>
    </lineage>
</organism>
<protein>
    <submittedName>
        <fullName evidence="1">Uncharacterized protein</fullName>
    </submittedName>
</protein>